<reference evidence="4" key="1">
    <citation type="submission" date="2017-01" db="EMBL/GenBank/DDBJ databases">
        <title>Comparative genomics of anhydrobiosis in the tardigrade Hypsibius dujardini.</title>
        <authorList>
            <person name="Yoshida Y."/>
            <person name="Koutsovoulos G."/>
            <person name="Laetsch D."/>
            <person name="Stevens L."/>
            <person name="Kumar S."/>
            <person name="Horikawa D."/>
            <person name="Ishino K."/>
            <person name="Komine S."/>
            <person name="Tomita M."/>
            <person name="Blaxter M."/>
            <person name="Arakawa K."/>
        </authorList>
    </citation>
    <scope>NUCLEOTIDE SEQUENCE [LARGE SCALE GENOMIC DNA]</scope>
    <source>
        <strain evidence="4">Z151</strain>
    </source>
</reference>
<dbReference type="OrthoDB" id="10569993at2759"/>
<feature type="region of interest" description="Disordered" evidence="2">
    <location>
        <begin position="1"/>
        <end position="138"/>
    </location>
</feature>
<sequence>MSSTRPVSSSGRGQKTLSPGAPLNKANSRTTEALRSLKPEKGARHSVPAQKRGRGRPPKVQTLPAPAATLAIAPPPVPSSSSPTPRIVQEEPKKKIANCISPLGRQTRQPPPRGRRGGRPVLVRPPRDESESEDDIPPCFSDVVKIIQKKVKETQNEISRIDESFNNYKKAHEADTNFAMKFYAAIPMLHERVEAGAAFDDDLMESVFSELFPANTDSKKSKHKSPAEEAKTKAVDKNSASKKCNHSTTEDTSSDREEPTGTARLRRSSLKK</sequence>
<comment type="caution">
    <text evidence="3">The sequence shown here is derived from an EMBL/GenBank/DDBJ whole genome shotgun (WGS) entry which is preliminary data.</text>
</comment>
<feature type="region of interest" description="Disordered" evidence="2">
    <location>
        <begin position="213"/>
        <end position="272"/>
    </location>
</feature>
<evidence type="ECO:0000313" key="4">
    <source>
        <dbReference type="Proteomes" id="UP000192578"/>
    </source>
</evidence>
<protein>
    <submittedName>
        <fullName evidence="3">Uncharacterized protein</fullName>
    </submittedName>
</protein>
<gene>
    <name evidence="3" type="ORF">BV898_05292</name>
</gene>
<organism evidence="3 4">
    <name type="scientific">Hypsibius exemplaris</name>
    <name type="common">Freshwater tardigrade</name>
    <dbReference type="NCBI Taxonomy" id="2072580"/>
    <lineage>
        <taxon>Eukaryota</taxon>
        <taxon>Metazoa</taxon>
        <taxon>Ecdysozoa</taxon>
        <taxon>Tardigrada</taxon>
        <taxon>Eutardigrada</taxon>
        <taxon>Parachela</taxon>
        <taxon>Hypsibioidea</taxon>
        <taxon>Hypsibiidae</taxon>
        <taxon>Hypsibius</taxon>
    </lineage>
</organism>
<feature type="compositionally biased region" description="Low complexity" evidence="2">
    <location>
        <begin position="62"/>
        <end position="72"/>
    </location>
</feature>
<feature type="coiled-coil region" evidence="1">
    <location>
        <begin position="144"/>
        <end position="171"/>
    </location>
</feature>
<name>A0A1W0WZS5_HYPEX</name>
<feature type="compositionally biased region" description="Basic and acidic residues" evidence="2">
    <location>
        <begin position="225"/>
        <end position="236"/>
    </location>
</feature>
<evidence type="ECO:0000256" key="2">
    <source>
        <dbReference type="SAM" id="MobiDB-lite"/>
    </source>
</evidence>
<keyword evidence="1" id="KW-0175">Coiled coil</keyword>
<keyword evidence="4" id="KW-1185">Reference proteome</keyword>
<feature type="compositionally biased region" description="Polar residues" evidence="2">
    <location>
        <begin position="1"/>
        <end position="17"/>
    </location>
</feature>
<proteinExistence type="predicted"/>
<evidence type="ECO:0000313" key="3">
    <source>
        <dbReference type="EMBL" id="OQV20709.1"/>
    </source>
</evidence>
<dbReference type="AlphaFoldDB" id="A0A1W0WZS5"/>
<evidence type="ECO:0000256" key="1">
    <source>
        <dbReference type="SAM" id="Coils"/>
    </source>
</evidence>
<dbReference type="Proteomes" id="UP000192578">
    <property type="component" value="Unassembled WGS sequence"/>
</dbReference>
<accession>A0A1W0WZS5</accession>
<dbReference type="EMBL" id="MTYJ01000028">
    <property type="protein sequence ID" value="OQV20709.1"/>
    <property type="molecule type" value="Genomic_DNA"/>
</dbReference>